<gene>
    <name evidence="10" type="ORF">NITHO_1020001</name>
</gene>
<evidence type="ECO:0000259" key="9">
    <source>
        <dbReference type="Pfam" id="PF03167"/>
    </source>
</evidence>
<name>I4ECA9_9BACT</name>
<keyword evidence="5" id="KW-0408">Iron</keyword>
<dbReference type="InterPro" id="IPR051536">
    <property type="entry name" value="UDG_Type-4/5"/>
</dbReference>
<evidence type="ECO:0000313" key="10">
    <source>
        <dbReference type="EMBL" id="CCF82321.1"/>
    </source>
</evidence>
<keyword evidence="11" id="KW-1185">Reference proteome</keyword>
<dbReference type="Pfam" id="PF03167">
    <property type="entry name" value="UDG"/>
    <property type="match status" value="1"/>
</dbReference>
<organism evidence="10 11">
    <name type="scientific">Nitrolancea hollandica Lb</name>
    <dbReference type="NCBI Taxonomy" id="1129897"/>
    <lineage>
        <taxon>Bacteria</taxon>
        <taxon>Pseudomonadati</taxon>
        <taxon>Thermomicrobiota</taxon>
        <taxon>Thermomicrobia</taxon>
        <taxon>Sphaerobacterales</taxon>
        <taxon>Sphaerobacterineae</taxon>
        <taxon>Sphaerobacteraceae</taxon>
        <taxon>Nitrolancea</taxon>
    </lineage>
</organism>
<evidence type="ECO:0000256" key="8">
    <source>
        <dbReference type="SAM" id="MobiDB-lite"/>
    </source>
</evidence>
<evidence type="ECO:0000256" key="7">
    <source>
        <dbReference type="ARBA" id="ARBA00023204"/>
    </source>
</evidence>
<dbReference type="GO" id="GO:0046872">
    <property type="term" value="F:metal ion binding"/>
    <property type="evidence" value="ECO:0007669"/>
    <property type="project" value="UniProtKB-KW"/>
</dbReference>
<proteinExistence type="predicted"/>
<keyword evidence="2" id="KW-0479">Metal-binding</keyword>
<sequence length="119" mass="13428">MTNAVLCHPRKESGGNRRPDRSEIRRCSHWLREQIAIVDPVIVGAMGIVALDALGLIEPHDAELRRDVGTPISWNGRLLVPLYHPSPRAQIHRSLAAQEADFRSLRRIWETAQDCEHPG</sequence>
<feature type="compositionally biased region" description="Basic and acidic residues" evidence="8">
    <location>
        <begin position="9"/>
        <end position="23"/>
    </location>
</feature>
<keyword evidence="4" id="KW-0378">Hydrolase</keyword>
<keyword evidence="7" id="KW-0234">DNA repair</keyword>
<feature type="domain" description="Uracil-DNA glycosylase-like" evidence="9">
    <location>
        <begin position="1"/>
        <end position="101"/>
    </location>
</feature>
<protein>
    <recommendedName>
        <fullName evidence="9">Uracil-DNA glycosylase-like domain-containing protein</fullName>
    </recommendedName>
</protein>
<evidence type="ECO:0000256" key="3">
    <source>
        <dbReference type="ARBA" id="ARBA00022763"/>
    </source>
</evidence>
<dbReference type="GO" id="GO:0051539">
    <property type="term" value="F:4 iron, 4 sulfur cluster binding"/>
    <property type="evidence" value="ECO:0007669"/>
    <property type="project" value="UniProtKB-KW"/>
</dbReference>
<keyword evidence="6" id="KW-0411">Iron-sulfur</keyword>
<evidence type="ECO:0000256" key="1">
    <source>
        <dbReference type="ARBA" id="ARBA00022485"/>
    </source>
</evidence>
<accession>I4ECA9</accession>
<keyword evidence="3" id="KW-0227">DNA damage</keyword>
<dbReference type="SUPFAM" id="SSF52141">
    <property type="entry name" value="Uracil-DNA glycosylase-like"/>
    <property type="match status" value="1"/>
</dbReference>
<evidence type="ECO:0000256" key="5">
    <source>
        <dbReference type="ARBA" id="ARBA00023004"/>
    </source>
</evidence>
<dbReference type="PANTHER" id="PTHR33693:SF3">
    <property type="entry name" value="TYPE-5 URACIL-DNA GLYCOSYLASE"/>
    <property type="match status" value="1"/>
</dbReference>
<reference evidence="10 11" key="1">
    <citation type="journal article" date="2012" name="ISME J.">
        <title>Nitrification expanded: discovery, physiology and genomics of a nitrite-oxidizing bacterium from the phylum Chloroflexi.</title>
        <authorList>
            <person name="Sorokin D.Y."/>
            <person name="Lucker S."/>
            <person name="Vejmelkova D."/>
            <person name="Kostrikina N.A."/>
            <person name="Kleerebezem R."/>
            <person name="Rijpstra W.I."/>
            <person name="Damste J.S."/>
            <person name="Le Paslier D."/>
            <person name="Muyzer G."/>
            <person name="Wagner M."/>
            <person name="van Loosdrecht M.C."/>
            <person name="Daims H."/>
        </authorList>
    </citation>
    <scope>NUCLEOTIDE SEQUENCE [LARGE SCALE GENOMIC DNA]</scope>
    <source>
        <strain evidence="11">none</strain>
    </source>
</reference>
<dbReference type="PANTHER" id="PTHR33693">
    <property type="entry name" value="TYPE-5 URACIL-DNA GLYCOSYLASE"/>
    <property type="match status" value="1"/>
</dbReference>
<dbReference type="Gene3D" id="3.40.470.10">
    <property type="entry name" value="Uracil-DNA glycosylase-like domain"/>
    <property type="match status" value="1"/>
</dbReference>
<evidence type="ECO:0000256" key="2">
    <source>
        <dbReference type="ARBA" id="ARBA00022723"/>
    </source>
</evidence>
<evidence type="ECO:0000256" key="6">
    <source>
        <dbReference type="ARBA" id="ARBA00023014"/>
    </source>
</evidence>
<dbReference type="Proteomes" id="UP000004221">
    <property type="component" value="Unassembled WGS sequence"/>
</dbReference>
<dbReference type="EMBL" id="CAGS01000005">
    <property type="protein sequence ID" value="CCF82321.1"/>
    <property type="molecule type" value="Genomic_DNA"/>
</dbReference>
<feature type="region of interest" description="Disordered" evidence="8">
    <location>
        <begin position="1"/>
        <end position="23"/>
    </location>
</feature>
<dbReference type="InterPro" id="IPR005122">
    <property type="entry name" value="Uracil-DNA_glycosylase-like"/>
</dbReference>
<dbReference type="AlphaFoldDB" id="I4ECA9"/>
<comment type="caution">
    <text evidence="10">The sequence shown here is derived from an EMBL/GenBank/DDBJ whole genome shotgun (WGS) entry which is preliminary data.</text>
</comment>
<evidence type="ECO:0000313" key="11">
    <source>
        <dbReference type="Proteomes" id="UP000004221"/>
    </source>
</evidence>
<dbReference type="GO" id="GO:0006281">
    <property type="term" value="P:DNA repair"/>
    <property type="evidence" value="ECO:0007669"/>
    <property type="project" value="UniProtKB-KW"/>
</dbReference>
<dbReference type="GO" id="GO:0097506">
    <property type="term" value="F:deaminated base DNA N-glycosylase activity"/>
    <property type="evidence" value="ECO:0007669"/>
    <property type="project" value="UniProtKB-ARBA"/>
</dbReference>
<evidence type="ECO:0000256" key="4">
    <source>
        <dbReference type="ARBA" id="ARBA00022801"/>
    </source>
</evidence>
<keyword evidence="1" id="KW-0004">4Fe-4S</keyword>
<dbReference type="InterPro" id="IPR036895">
    <property type="entry name" value="Uracil-DNA_glycosylase-like_sf"/>
</dbReference>